<reference evidence="9 10" key="1">
    <citation type="submission" date="2021-03" db="EMBL/GenBank/DDBJ databases">
        <title>Sequencing the genomes of 1000 actinobacteria strains.</title>
        <authorList>
            <person name="Klenk H.-P."/>
        </authorList>
    </citation>
    <scope>NUCLEOTIDE SEQUENCE [LARGE SCALE GENOMIC DNA]</scope>
    <source>
        <strain evidence="9 10">DSM 24221</strain>
    </source>
</reference>
<dbReference type="PANTHER" id="PTHR11054:SF0">
    <property type="entry name" value="6-PHOSPHOGLUCONOLACTONASE"/>
    <property type="match status" value="1"/>
</dbReference>
<dbReference type="Gene3D" id="3.40.50.1360">
    <property type="match status" value="1"/>
</dbReference>
<sequence>MSSLENVVVRADKSALAHAVAERLISELAVLTAGDGVAHVSLTGGSMGIGTLAAVRDLPDRDDVAWSRVHFWWSDERFVPRNDGERNARQAREALLDALDVPDVNVHEPWASEDGSLDDAAKAYADELSAHGPDGEPAPAFDICLLGVGPDAHIASLFPGREEIHVSGGVAVLPVRNSPKPPPERITFTLPVINRSARVWLVVAGADKAEAVARVRAGALAGEAPASAARGTLETVLFADKAALAD</sequence>
<gene>
    <name evidence="7" type="primary">pgl</name>
    <name evidence="9" type="ORF">JOF34_002434</name>
</gene>
<dbReference type="CDD" id="cd01400">
    <property type="entry name" value="6PGL"/>
    <property type="match status" value="1"/>
</dbReference>
<dbReference type="GO" id="GO:0017057">
    <property type="term" value="F:6-phosphogluconolactonase activity"/>
    <property type="evidence" value="ECO:0007669"/>
    <property type="project" value="UniProtKB-EC"/>
</dbReference>
<comment type="catalytic activity">
    <reaction evidence="1 7">
        <text>6-phospho-D-glucono-1,5-lactone + H2O = 6-phospho-D-gluconate + H(+)</text>
        <dbReference type="Rhea" id="RHEA:12556"/>
        <dbReference type="ChEBI" id="CHEBI:15377"/>
        <dbReference type="ChEBI" id="CHEBI:15378"/>
        <dbReference type="ChEBI" id="CHEBI:57955"/>
        <dbReference type="ChEBI" id="CHEBI:58759"/>
        <dbReference type="EC" id="3.1.1.31"/>
    </reaction>
</comment>
<dbReference type="Pfam" id="PF01182">
    <property type="entry name" value="Glucosamine_iso"/>
    <property type="match status" value="1"/>
</dbReference>
<comment type="pathway">
    <text evidence="3 7">Carbohydrate degradation; pentose phosphate pathway; D-ribulose 5-phosphate from D-glucose 6-phosphate (oxidative stage): step 2/3.</text>
</comment>
<evidence type="ECO:0000256" key="4">
    <source>
        <dbReference type="ARBA" id="ARBA00010662"/>
    </source>
</evidence>
<evidence type="ECO:0000256" key="2">
    <source>
        <dbReference type="ARBA" id="ARBA00002681"/>
    </source>
</evidence>
<dbReference type="InterPro" id="IPR037171">
    <property type="entry name" value="NagB/RpiA_transferase-like"/>
</dbReference>
<dbReference type="PANTHER" id="PTHR11054">
    <property type="entry name" value="6-PHOSPHOGLUCONOLACTONASE"/>
    <property type="match status" value="1"/>
</dbReference>
<protein>
    <recommendedName>
        <fullName evidence="6 7">6-phosphogluconolactonase</fullName>
        <shortName evidence="7">6PGL</shortName>
        <ecNumber evidence="5 7">3.1.1.31</ecNumber>
    </recommendedName>
</protein>
<name>A0ABS4ZKM7_9MICO</name>
<evidence type="ECO:0000256" key="6">
    <source>
        <dbReference type="ARBA" id="ARBA00020337"/>
    </source>
</evidence>
<evidence type="ECO:0000259" key="8">
    <source>
        <dbReference type="Pfam" id="PF01182"/>
    </source>
</evidence>
<evidence type="ECO:0000256" key="1">
    <source>
        <dbReference type="ARBA" id="ARBA00000832"/>
    </source>
</evidence>
<evidence type="ECO:0000313" key="10">
    <source>
        <dbReference type="Proteomes" id="UP001519362"/>
    </source>
</evidence>
<dbReference type="SUPFAM" id="SSF100950">
    <property type="entry name" value="NagB/RpiA/CoA transferase-like"/>
    <property type="match status" value="1"/>
</dbReference>
<dbReference type="InterPro" id="IPR005900">
    <property type="entry name" value="6-phosphogluconolactonase_DevB"/>
</dbReference>
<dbReference type="Proteomes" id="UP001519362">
    <property type="component" value="Unassembled WGS sequence"/>
</dbReference>
<dbReference type="EC" id="3.1.1.31" evidence="5 7"/>
<dbReference type="NCBIfam" id="TIGR01198">
    <property type="entry name" value="pgl"/>
    <property type="match status" value="1"/>
</dbReference>
<dbReference type="InterPro" id="IPR006148">
    <property type="entry name" value="Glc/Gal-6P_isomerase"/>
</dbReference>
<evidence type="ECO:0000256" key="5">
    <source>
        <dbReference type="ARBA" id="ARBA00013198"/>
    </source>
</evidence>
<evidence type="ECO:0000256" key="3">
    <source>
        <dbReference type="ARBA" id="ARBA00004961"/>
    </source>
</evidence>
<comment type="similarity">
    <text evidence="4 7">Belongs to the glucosamine/galactosamine-6-phosphate isomerase family. 6-phosphogluconolactonase subfamily.</text>
</comment>
<organism evidence="9 10">
    <name type="scientific">Microbacterium amylolyticum</name>
    <dbReference type="NCBI Taxonomy" id="936337"/>
    <lineage>
        <taxon>Bacteria</taxon>
        <taxon>Bacillati</taxon>
        <taxon>Actinomycetota</taxon>
        <taxon>Actinomycetes</taxon>
        <taxon>Micrococcales</taxon>
        <taxon>Microbacteriaceae</taxon>
        <taxon>Microbacterium</taxon>
    </lineage>
</organism>
<feature type="domain" description="Glucosamine/galactosamine-6-phosphate isomerase" evidence="8">
    <location>
        <begin position="12"/>
        <end position="232"/>
    </location>
</feature>
<evidence type="ECO:0000256" key="7">
    <source>
        <dbReference type="RuleBase" id="RU365095"/>
    </source>
</evidence>
<proteinExistence type="inferred from homology"/>
<comment type="function">
    <text evidence="2 7">Hydrolysis of 6-phosphogluconolactone to 6-phosphogluconate.</text>
</comment>
<keyword evidence="7 9" id="KW-0378">Hydrolase</keyword>
<keyword evidence="10" id="KW-1185">Reference proteome</keyword>
<comment type="caution">
    <text evidence="9">The sequence shown here is derived from an EMBL/GenBank/DDBJ whole genome shotgun (WGS) entry which is preliminary data.</text>
</comment>
<dbReference type="InterPro" id="IPR039104">
    <property type="entry name" value="6PGL"/>
</dbReference>
<dbReference type="EMBL" id="JAGIOL010000001">
    <property type="protein sequence ID" value="MBP2437848.1"/>
    <property type="molecule type" value="Genomic_DNA"/>
</dbReference>
<accession>A0ABS4ZKM7</accession>
<evidence type="ECO:0000313" key="9">
    <source>
        <dbReference type="EMBL" id="MBP2437848.1"/>
    </source>
</evidence>
<dbReference type="RefSeq" id="WP_165132896.1">
    <property type="nucleotide sequence ID" value="NZ_CP049253.1"/>
</dbReference>